<keyword evidence="2" id="KW-0150">Chloroplast</keyword>
<sequence>MTTVASLSLVPHLLIKPSFGCFSRKGVGRDGGIKVYAVLRDDKAEYSKNNNWEALFHVDDPGPRVPIAKGKFLDVNQALEVVRFDIQYCDWRARQDLLTIMVLHNKVVEVLNPLAREFKSVETLRKELAELQQELTKAHNQVHLSEARVSSALDKLAQMETLVNDRLLQDGSSSASTAECTSLTPSTSSTTHAGAKKQPRRNINVSGPVKPYNPKLQNFWYPVAFSSDLKDDTMVPIDCFEEQWVIFRGKDGRPGCVQNTCAHRACPLHLGSVNGGRIQCPYHGWEYSTDGKCEKMPSTKMLNVRIQSLPCFEQEGMVWIWPGDDPPKSTIPSLLPRSGFTIHAEIVMELPVRHGLLLDNLLDTAHAPFTLTFTFAKGWSVPSLVEFLAPSPLLPGYWDLSQMIVEFRPPCMVLSTIGISKPGKLEGKSTQQCSTHLHQLHVCLPSSRNKTRLLYRMSLDFAPWLKHIPFMHLLWSYFAEKVLNEDLRLVLGQQERMINGANVWNWPVSYDKLGIRYRQWRDAVERGADRLPFSNQIESGS</sequence>
<keyword evidence="10" id="KW-0175">Coiled coil</keyword>
<evidence type="ECO:0000256" key="3">
    <source>
        <dbReference type="ARBA" id="ARBA00022640"/>
    </source>
</evidence>
<dbReference type="InterPro" id="IPR013626">
    <property type="entry name" value="PaO"/>
</dbReference>
<keyword evidence="7" id="KW-0560">Oxidoreductase</keyword>
<accession>A0S5Z9</accession>
<dbReference type="Pfam" id="PF00355">
    <property type="entry name" value="Rieske"/>
    <property type="match status" value="1"/>
</dbReference>
<evidence type="ECO:0000256" key="9">
    <source>
        <dbReference type="ARBA" id="ARBA00023014"/>
    </source>
</evidence>
<keyword evidence="5" id="KW-0479">Metal-binding</keyword>
<keyword evidence="6" id="KW-0809">Transit peptide</keyword>
<dbReference type="GO" id="GO:0005506">
    <property type="term" value="F:iron ion binding"/>
    <property type="evidence" value="ECO:0007669"/>
    <property type="project" value="InterPro"/>
</dbReference>
<feature type="domain" description="Rieske" evidence="12">
    <location>
        <begin position="220"/>
        <end position="320"/>
    </location>
</feature>
<evidence type="ECO:0000256" key="6">
    <source>
        <dbReference type="ARBA" id="ARBA00022946"/>
    </source>
</evidence>
<keyword evidence="9" id="KW-0411">Iron-sulfur</keyword>
<dbReference type="PROSITE" id="PS00570">
    <property type="entry name" value="RING_HYDROXYL_ALPHA"/>
    <property type="match status" value="1"/>
</dbReference>
<dbReference type="SUPFAM" id="SSF55961">
    <property type="entry name" value="Bet v1-like"/>
    <property type="match status" value="1"/>
</dbReference>
<dbReference type="GO" id="GO:0009507">
    <property type="term" value="C:chloroplast"/>
    <property type="evidence" value="ECO:0007669"/>
    <property type="project" value="UniProtKB-SubCell"/>
</dbReference>
<dbReference type="GO" id="GO:0010277">
    <property type="term" value="F:chlorophyllide a oxygenase activity"/>
    <property type="evidence" value="ECO:0007669"/>
    <property type="project" value="InterPro"/>
</dbReference>
<dbReference type="InterPro" id="IPR050584">
    <property type="entry name" value="Cholesterol_7-desaturase"/>
</dbReference>
<dbReference type="AlphaFoldDB" id="A0S5Z9"/>
<protein>
    <submittedName>
        <fullName evidence="13">Chlorophyll synthase</fullName>
    </submittedName>
</protein>
<keyword evidence="8" id="KW-0408">Iron</keyword>
<dbReference type="InterPro" id="IPR036922">
    <property type="entry name" value="Rieske_2Fe-2S_sf"/>
</dbReference>
<keyword evidence="3" id="KW-0934">Plastid</keyword>
<dbReference type="PROSITE" id="PS51296">
    <property type="entry name" value="RIESKE"/>
    <property type="match status" value="1"/>
</dbReference>
<proteinExistence type="evidence at transcript level"/>
<dbReference type="Gene3D" id="3.90.380.10">
    <property type="entry name" value="Naphthalene 1,2-dioxygenase Alpha Subunit, Chain A, domain 1"/>
    <property type="match status" value="1"/>
</dbReference>
<evidence type="ECO:0000256" key="11">
    <source>
        <dbReference type="SAM" id="MobiDB-lite"/>
    </source>
</evidence>
<feature type="region of interest" description="Disordered" evidence="11">
    <location>
        <begin position="176"/>
        <end position="208"/>
    </location>
</feature>
<dbReference type="GO" id="GO:0051537">
    <property type="term" value="F:2 iron, 2 sulfur cluster binding"/>
    <property type="evidence" value="ECO:0007669"/>
    <property type="project" value="UniProtKB-KW"/>
</dbReference>
<evidence type="ECO:0000256" key="2">
    <source>
        <dbReference type="ARBA" id="ARBA00022528"/>
    </source>
</evidence>
<dbReference type="InterPro" id="IPR017941">
    <property type="entry name" value="Rieske_2Fe-2S"/>
</dbReference>
<evidence type="ECO:0000256" key="4">
    <source>
        <dbReference type="ARBA" id="ARBA00022714"/>
    </source>
</evidence>
<evidence type="ECO:0000313" key="13">
    <source>
        <dbReference type="EMBL" id="ABC02752.1"/>
    </source>
</evidence>
<organism evidence="13">
    <name type="scientific">Phyllostachys edulis</name>
    <name type="common">Tortoise shell bamboo</name>
    <name type="synonym">Bambusa edulis</name>
    <dbReference type="NCBI Taxonomy" id="38705"/>
    <lineage>
        <taxon>Eukaryota</taxon>
        <taxon>Viridiplantae</taxon>
        <taxon>Streptophyta</taxon>
        <taxon>Embryophyta</taxon>
        <taxon>Tracheophyta</taxon>
        <taxon>Spermatophyta</taxon>
        <taxon>Magnoliopsida</taxon>
        <taxon>Liliopsida</taxon>
        <taxon>Poales</taxon>
        <taxon>Poaceae</taxon>
        <taxon>BOP clade</taxon>
        <taxon>Bambusoideae</taxon>
        <taxon>Arundinarodae</taxon>
        <taxon>Arundinarieae</taxon>
        <taxon>Arundinariinae</taxon>
        <taxon>Phyllostachys</taxon>
    </lineage>
</organism>
<dbReference type="PANTHER" id="PTHR21266:SF19">
    <property type="entry name" value="CHLOROPHYLLIDE A OXYGENASE, CHLOROPLASTIC"/>
    <property type="match status" value="1"/>
</dbReference>
<evidence type="ECO:0000256" key="1">
    <source>
        <dbReference type="ARBA" id="ARBA00004229"/>
    </source>
</evidence>
<dbReference type="PANTHER" id="PTHR21266">
    <property type="entry name" value="IRON-SULFUR DOMAIN CONTAINING PROTEIN"/>
    <property type="match status" value="1"/>
</dbReference>
<dbReference type="Gene3D" id="2.102.10.10">
    <property type="entry name" value="Rieske [2Fe-2S] iron-sulphur domain"/>
    <property type="match status" value="1"/>
</dbReference>
<dbReference type="InterPro" id="IPR015881">
    <property type="entry name" value="ARHD_Rieske_2Fe_2S"/>
</dbReference>
<evidence type="ECO:0000256" key="5">
    <source>
        <dbReference type="ARBA" id="ARBA00022723"/>
    </source>
</evidence>
<dbReference type="CDD" id="cd04337">
    <property type="entry name" value="Rieske_RO_Alpha_Cao"/>
    <property type="match status" value="1"/>
</dbReference>
<evidence type="ECO:0000256" key="8">
    <source>
        <dbReference type="ARBA" id="ARBA00023004"/>
    </source>
</evidence>
<evidence type="ECO:0000259" key="12">
    <source>
        <dbReference type="PROSITE" id="PS51296"/>
    </source>
</evidence>
<dbReference type="SUPFAM" id="SSF50022">
    <property type="entry name" value="ISP domain"/>
    <property type="match status" value="1"/>
</dbReference>
<comment type="subcellular location">
    <subcellularLocation>
        <location evidence="1">Plastid</location>
        <location evidence="1">Chloroplast</location>
    </subcellularLocation>
</comment>
<dbReference type="EMBL" id="DQ288241">
    <property type="protein sequence ID" value="ABC02752.1"/>
    <property type="molecule type" value="mRNA"/>
</dbReference>
<evidence type="ECO:0000256" key="10">
    <source>
        <dbReference type="SAM" id="Coils"/>
    </source>
</evidence>
<keyword evidence="4" id="KW-0001">2Fe-2S</keyword>
<reference evidence="13" key="1">
    <citation type="submission" date="2005-11" db="EMBL/GenBank/DDBJ databases">
        <title>Establishment of a cDNA library from in vitro shoots of Bambusa edulis.</title>
        <authorList>
            <person name="Lin C.-S."/>
            <person name="Liu N.-T."/>
            <person name="Chang W.-C."/>
        </authorList>
    </citation>
    <scope>NUCLEOTIDE SEQUENCE</scope>
</reference>
<name>A0S5Z9_PHYED</name>
<dbReference type="Pfam" id="PF08417">
    <property type="entry name" value="PaO"/>
    <property type="match status" value="1"/>
</dbReference>
<feature type="compositionally biased region" description="Low complexity" evidence="11">
    <location>
        <begin position="181"/>
        <end position="191"/>
    </location>
</feature>
<evidence type="ECO:0000256" key="7">
    <source>
        <dbReference type="ARBA" id="ARBA00023002"/>
    </source>
</evidence>
<feature type="coiled-coil region" evidence="10">
    <location>
        <begin position="114"/>
        <end position="148"/>
    </location>
</feature>